<keyword evidence="3" id="KW-1133">Transmembrane helix</keyword>
<dbReference type="InterPro" id="IPR013751">
    <property type="entry name" value="ACP_syn_III_N"/>
</dbReference>
<keyword evidence="2" id="KW-0012">Acyltransferase</keyword>
<dbReference type="Pfam" id="PF08545">
    <property type="entry name" value="ACP_syn_III"/>
    <property type="match status" value="1"/>
</dbReference>
<evidence type="ECO:0000256" key="1">
    <source>
        <dbReference type="ARBA" id="ARBA00022679"/>
    </source>
</evidence>
<organism evidence="6 7">
    <name type="scientific">Bdellovibrio bacteriovorus</name>
    <dbReference type="NCBI Taxonomy" id="959"/>
    <lineage>
        <taxon>Bacteria</taxon>
        <taxon>Pseudomonadati</taxon>
        <taxon>Bdellovibrionota</taxon>
        <taxon>Bdellovibrionia</taxon>
        <taxon>Bdellovibrionales</taxon>
        <taxon>Pseudobdellovibrionaceae</taxon>
        <taxon>Bdellovibrio</taxon>
    </lineage>
</organism>
<dbReference type="InterPro" id="IPR016039">
    <property type="entry name" value="Thiolase-like"/>
</dbReference>
<dbReference type="Gene3D" id="3.40.47.10">
    <property type="match status" value="1"/>
</dbReference>
<sequence length="335" mass="36977">MTAIRKATIAGTGMYAPERVVTNKFFDDLYKKDIGTFLESSRNIRERRWMNPEQRTSDLIIPAAEQALKNAGISALDLDLIIVSTDTPDYLSPSTASVVAYRMGAKNSGTYDINTACAGFVVGCDIASKYIAADTKYKNILVVGAYGMSKYLNFDDYKIASLFADGAGAAVLQPSKDSSGFIESEMFTEGIYHDHMGIYAGGTAQPITHQVIEDRGHLLAFPKRIPPETNGIHWPRLTNILLDRIRKKPEDIKHFFITQFNVQSIYETLDKLNLPRDRAHYVMDRYGYTGSASIGMALADAVAQKKMKKGDLVFMLGSGGGMSMAALALEWSYDT</sequence>
<dbReference type="InterPro" id="IPR013747">
    <property type="entry name" value="ACP_syn_III_C"/>
</dbReference>
<evidence type="ECO:0000259" key="5">
    <source>
        <dbReference type="Pfam" id="PF08545"/>
    </source>
</evidence>
<feature type="domain" description="Beta-ketoacyl-[acyl-carrier-protein] synthase III C-terminal" evidence="4">
    <location>
        <begin position="243"/>
        <end position="331"/>
    </location>
</feature>
<evidence type="ECO:0000313" key="6">
    <source>
        <dbReference type="EMBL" id="KYG66955.1"/>
    </source>
</evidence>
<feature type="transmembrane region" description="Helical" evidence="3">
    <location>
        <begin position="312"/>
        <end position="333"/>
    </location>
</feature>
<accession>A0A150WRX6</accession>
<dbReference type="OrthoDB" id="9815506at2"/>
<evidence type="ECO:0000313" key="7">
    <source>
        <dbReference type="Proteomes" id="UP000075320"/>
    </source>
</evidence>
<name>A0A150WRX6_BDEBC</name>
<dbReference type="Pfam" id="PF08541">
    <property type="entry name" value="ACP_syn_III_C"/>
    <property type="match status" value="1"/>
</dbReference>
<dbReference type="GO" id="GO:0004315">
    <property type="term" value="F:3-oxoacyl-[acyl-carrier-protein] synthase activity"/>
    <property type="evidence" value="ECO:0007669"/>
    <property type="project" value="InterPro"/>
</dbReference>
<reference evidence="6 7" key="1">
    <citation type="submission" date="2016-03" db="EMBL/GenBank/DDBJ databases">
        <authorList>
            <person name="Ploux O."/>
        </authorList>
    </citation>
    <scope>NUCLEOTIDE SEQUENCE [LARGE SCALE GENOMIC DNA]</scope>
    <source>
        <strain evidence="6 7">R0</strain>
    </source>
</reference>
<dbReference type="EMBL" id="LUKE01000001">
    <property type="protein sequence ID" value="KYG66955.1"/>
    <property type="molecule type" value="Genomic_DNA"/>
</dbReference>
<evidence type="ECO:0000256" key="3">
    <source>
        <dbReference type="SAM" id="Phobius"/>
    </source>
</evidence>
<dbReference type="PANTHER" id="PTHR34069:SF2">
    <property type="entry name" value="BETA-KETOACYL-[ACYL-CARRIER-PROTEIN] SYNTHASE III"/>
    <property type="match status" value="1"/>
</dbReference>
<dbReference type="RefSeq" id="WP_061834532.1">
    <property type="nucleotide sequence ID" value="NZ_LUKE01000001.1"/>
</dbReference>
<dbReference type="GO" id="GO:0044550">
    <property type="term" value="P:secondary metabolite biosynthetic process"/>
    <property type="evidence" value="ECO:0007669"/>
    <property type="project" value="TreeGrafter"/>
</dbReference>
<comment type="caution">
    <text evidence="6">The sequence shown here is derived from an EMBL/GenBank/DDBJ whole genome shotgun (WGS) entry which is preliminary data.</text>
</comment>
<keyword evidence="3" id="KW-0472">Membrane</keyword>
<keyword evidence="7" id="KW-1185">Reference proteome</keyword>
<dbReference type="GO" id="GO:0006633">
    <property type="term" value="P:fatty acid biosynthetic process"/>
    <property type="evidence" value="ECO:0007669"/>
    <property type="project" value="InterPro"/>
</dbReference>
<evidence type="ECO:0000259" key="4">
    <source>
        <dbReference type="Pfam" id="PF08541"/>
    </source>
</evidence>
<dbReference type="PANTHER" id="PTHR34069">
    <property type="entry name" value="3-OXOACYL-[ACYL-CARRIER-PROTEIN] SYNTHASE 3"/>
    <property type="match status" value="1"/>
</dbReference>
<gene>
    <name evidence="6" type="ORF">AZI86_07990</name>
</gene>
<protein>
    <submittedName>
        <fullName evidence="6">3-ketoacyl-ACP synthase</fullName>
    </submittedName>
</protein>
<keyword evidence="1" id="KW-0808">Transferase</keyword>
<evidence type="ECO:0000256" key="2">
    <source>
        <dbReference type="ARBA" id="ARBA00023315"/>
    </source>
</evidence>
<proteinExistence type="predicted"/>
<dbReference type="Proteomes" id="UP000075320">
    <property type="component" value="Unassembled WGS sequence"/>
</dbReference>
<feature type="domain" description="Beta-ketoacyl-[acyl-carrier-protein] synthase III N-terminal" evidence="5">
    <location>
        <begin position="111"/>
        <end position="190"/>
    </location>
</feature>
<dbReference type="AlphaFoldDB" id="A0A150WRX6"/>
<keyword evidence="3" id="KW-0812">Transmembrane</keyword>
<dbReference type="CDD" id="cd00830">
    <property type="entry name" value="KAS_III"/>
    <property type="match status" value="1"/>
</dbReference>
<dbReference type="SUPFAM" id="SSF53901">
    <property type="entry name" value="Thiolase-like"/>
    <property type="match status" value="1"/>
</dbReference>